<dbReference type="AlphaFoldDB" id="A0A059BN92"/>
<organism evidence="1">
    <name type="scientific">Eucalyptus grandis</name>
    <name type="common">Flooded gum</name>
    <dbReference type="NCBI Taxonomy" id="71139"/>
    <lineage>
        <taxon>Eukaryota</taxon>
        <taxon>Viridiplantae</taxon>
        <taxon>Streptophyta</taxon>
        <taxon>Embryophyta</taxon>
        <taxon>Tracheophyta</taxon>
        <taxon>Spermatophyta</taxon>
        <taxon>Magnoliopsida</taxon>
        <taxon>eudicotyledons</taxon>
        <taxon>Gunneridae</taxon>
        <taxon>Pentapetalae</taxon>
        <taxon>rosids</taxon>
        <taxon>malvids</taxon>
        <taxon>Myrtales</taxon>
        <taxon>Myrtaceae</taxon>
        <taxon>Myrtoideae</taxon>
        <taxon>Eucalypteae</taxon>
        <taxon>Eucalyptus</taxon>
    </lineage>
</organism>
<accession>A0A059BN92</accession>
<proteinExistence type="predicted"/>
<dbReference type="InParanoid" id="A0A059BN92"/>
<sequence length="102" mass="11816">MVYARLKTNGADMPSTTIEGHYQFLGFFYTYYKFELPNVACKPSWFLPPLILSLPYFLSPYPTSPNFHVNEIEIEGEELERAVEAGPWKFCCNRSRGRVIRG</sequence>
<gene>
    <name evidence="1" type="ORF">EUGRSUZ_F01134</name>
</gene>
<dbReference type="Gramene" id="KCW67351">
    <property type="protein sequence ID" value="KCW67351"/>
    <property type="gene ID" value="EUGRSUZ_F01134"/>
</dbReference>
<reference evidence="1" key="1">
    <citation type="submission" date="2013-07" db="EMBL/GenBank/DDBJ databases">
        <title>The genome of Eucalyptus grandis.</title>
        <authorList>
            <person name="Schmutz J."/>
            <person name="Hayes R."/>
            <person name="Myburg A."/>
            <person name="Tuskan G."/>
            <person name="Grattapaglia D."/>
            <person name="Rokhsar D.S."/>
        </authorList>
    </citation>
    <scope>NUCLEOTIDE SEQUENCE</scope>
    <source>
        <tissue evidence="1">Leaf extractions</tissue>
    </source>
</reference>
<dbReference type="EMBL" id="KK198758">
    <property type="protein sequence ID" value="KCW67351.1"/>
    <property type="molecule type" value="Genomic_DNA"/>
</dbReference>
<protein>
    <submittedName>
        <fullName evidence="1">Uncharacterized protein</fullName>
    </submittedName>
</protein>
<name>A0A059BN92_EUCGR</name>
<evidence type="ECO:0000313" key="1">
    <source>
        <dbReference type="EMBL" id="KCW67351.1"/>
    </source>
</evidence>